<evidence type="ECO:0000313" key="9">
    <source>
        <dbReference type="Proteomes" id="UP001366166"/>
    </source>
</evidence>
<feature type="transmembrane region" description="Helical" evidence="7">
    <location>
        <begin position="185"/>
        <end position="204"/>
    </location>
</feature>
<feature type="transmembrane region" description="Helical" evidence="7">
    <location>
        <begin position="392"/>
        <end position="408"/>
    </location>
</feature>
<dbReference type="PROSITE" id="PS01116">
    <property type="entry name" value="XANTH_URACIL_PERMASE"/>
    <property type="match status" value="1"/>
</dbReference>
<feature type="transmembrane region" description="Helical" evidence="7">
    <location>
        <begin position="307"/>
        <end position="329"/>
    </location>
</feature>
<dbReference type="InterPro" id="IPR006043">
    <property type="entry name" value="NCS2"/>
</dbReference>
<dbReference type="AlphaFoldDB" id="A0AAU9EIC3"/>
<evidence type="ECO:0000256" key="3">
    <source>
        <dbReference type="ARBA" id="ARBA00022448"/>
    </source>
</evidence>
<feature type="transmembrane region" description="Helical" evidence="7">
    <location>
        <begin position="16"/>
        <end position="36"/>
    </location>
</feature>
<evidence type="ECO:0000256" key="1">
    <source>
        <dbReference type="ARBA" id="ARBA00004141"/>
    </source>
</evidence>
<keyword evidence="5 7" id="KW-1133">Transmembrane helix</keyword>
<feature type="transmembrane region" description="Helical" evidence="7">
    <location>
        <begin position="368"/>
        <end position="386"/>
    </location>
</feature>
<evidence type="ECO:0000313" key="8">
    <source>
        <dbReference type="EMBL" id="BEQ16863.1"/>
    </source>
</evidence>
<dbReference type="Pfam" id="PF00860">
    <property type="entry name" value="Xan_ur_permease"/>
    <property type="match status" value="1"/>
</dbReference>
<keyword evidence="4 7" id="KW-0812">Transmembrane</keyword>
<gene>
    <name evidence="8" type="primary">uraA</name>
    <name evidence="8" type="ORF">FAK_39290</name>
</gene>
<keyword evidence="6 7" id="KW-0472">Membrane</keyword>
<dbReference type="GO" id="GO:0042907">
    <property type="term" value="F:xanthine transmembrane transporter activity"/>
    <property type="evidence" value="ECO:0007669"/>
    <property type="project" value="TreeGrafter"/>
</dbReference>
<organism evidence="8 9">
    <name type="scientific">Desulfoferula mesophila</name>
    <dbReference type="NCBI Taxonomy" id="3058419"/>
    <lineage>
        <taxon>Bacteria</taxon>
        <taxon>Pseudomonadati</taxon>
        <taxon>Thermodesulfobacteriota</taxon>
        <taxon>Desulfarculia</taxon>
        <taxon>Desulfarculales</taxon>
        <taxon>Desulfarculaceae</taxon>
        <taxon>Desulfoferula</taxon>
    </lineage>
</organism>
<comment type="similarity">
    <text evidence="2">Belongs to the nucleobase:cation symporter-2 (NCS2) (TC 2.A.40) family.</text>
</comment>
<dbReference type="PANTHER" id="PTHR42810">
    <property type="entry name" value="PURINE PERMEASE C1399.01C-RELATED"/>
    <property type="match status" value="1"/>
</dbReference>
<dbReference type="KEGG" id="dmp:FAK_39290"/>
<feature type="transmembrane region" description="Helical" evidence="7">
    <location>
        <begin position="87"/>
        <end position="107"/>
    </location>
</feature>
<dbReference type="InterPro" id="IPR006042">
    <property type="entry name" value="Xan_ur_permease"/>
</dbReference>
<evidence type="ECO:0000256" key="7">
    <source>
        <dbReference type="SAM" id="Phobius"/>
    </source>
</evidence>
<dbReference type="EMBL" id="AP028679">
    <property type="protein sequence ID" value="BEQ16863.1"/>
    <property type="molecule type" value="Genomic_DNA"/>
</dbReference>
<dbReference type="PANTHER" id="PTHR42810:SF2">
    <property type="entry name" value="PURINE PERMEASE C1399.01C-RELATED"/>
    <property type="match status" value="1"/>
</dbReference>
<reference evidence="9" key="1">
    <citation type="journal article" date="2023" name="Arch. Microbiol.">
        <title>Desulfoferula mesophilus gen. nov. sp. nov., a mesophilic sulfate-reducing bacterium isolated from a brackish lake sediment.</title>
        <authorList>
            <person name="Watanabe T."/>
            <person name="Yabe T."/>
            <person name="Tsuji J.M."/>
            <person name="Fukui M."/>
        </authorList>
    </citation>
    <scope>NUCLEOTIDE SEQUENCE [LARGE SCALE GENOMIC DNA]</scope>
    <source>
        <strain evidence="9">12FAK</strain>
    </source>
</reference>
<feature type="transmembrane region" description="Helical" evidence="7">
    <location>
        <begin position="335"/>
        <end position="356"/>
    </location>
</feature>
<dbReference type="GO" id="GO:0005886">
    <property type="term" value="C:plasma membrane"/>
    <property type="evidence" value="ECO:0007669"/>
    <property type="project" value="TreeGrafter"/>
</dbReference>
<feature type="transmembrane region" description="Helical" evidence="7">
    <location>
        <begin position="65"/>
        <end position="81"/>
    </location>
</feature>
<dbReference type="NCBIfam" id="TIGR00801">
    <property type="entry name" value="ncs2"/>
    <property type="match status" value="1"/>
</dbReference>
<comment type="subcellular location">
    <subcellularLocation>
        <location evidence="1">Membrane</location>
        <topology evidence="1">Multi-pass membrane protein</topology>
    </subcellularLocation>
</comment>
<proteinExistence type="inferred from homology"/>
<evidence type="ECO:0000256" key="6">
    <source>
        <dbReference type="ARBA" id="ARBA00023136"/>
    </source>
</evidence>
<name>A0AAU9EIC3_9BACT</name>
<feature type="transmembrane region" description="Helical" evidence="7">
    <location>
        <begin position="224"/>
        <end position="242"/>
    </location>
</feature>
<protein>
    <submittedName>
        <fullName evidence="8">Uracil permease</fullName>
    </submittedName>
</protein>
<evidence type="ECO:0000256" key="4">
    <source>
        <dbReference type="ARBA" id="ARBA00022692"/>
    </source>
</evidence>
<dbReference type="RefSeq" id="WP_338603321.1">
    <property type="nucleotide sequence ID" value="NZ_AP028679.1"/>
</dbReference>
<evidence type="ECO:0000256" key="2">
    <source>
        <dbReference type="ARBA" id="ARBA00008821"/>
    </source>
</evidence>
<keyword evidence="9" id="KW-1185">Reference proteome</keyword>
<feature type="transmembrane region" description="Helical" evidence="7">
    <location>
        <begin position="160"/>
        <end position="178"/>
    </location>
</feature>
<feature type="transmembrane region" description="Helical" evidence="7">
    <location>
        <begin position="119"/>
        <end position="140"/>
    </location>
</feature>
<accession>A0AAU9EIC3</accession>
<sequence>MSELSNPDYHFSPKGLLLGAQMLFVAFGALVLVPLLTGLNPNVALFTAGAGTLLFQIITKGKVPVFLASSFAFIAPIIYGTQTWGVPGTLCGLAAAGGLYVIISFVVRIGGPDILKRVLPPVVTGPVIMVIGLVLAPVAVNMALGKTGDGSAVLFPQSTALIISLVSLAVTITVSLLAKGWLRLVPILVGIGVGYALALFYGIVDFSSVAKAPWLAMPAFTLPTWNLEAVLYIVPIAIAPAIEHFGDILAIGGITGRDYLKEPGIKNTMLGDGLATSLASFLGGPPNTTYSEVTGAVALTRAFNPAIMTWAAIVAMALAFVGKLGAFLLTIPAPVMGGIMVLLFGAIMVVGVNTLVRAGHDLMHPRNMTIVALIVIFGTGGMALPIGTFKLAGIGLAGVLGVVLNLVLPGRKAADASLCAPGEAKPDERILVD</sequence>
<keyword evidence="3" id="KW-0813">Transport</keyword>
<dbReference type="Proteomes" id="UP001366166">
    <property type="component" value="Chromosome"/>
</dbReference>
<evidence type="ECO:0000256" key="5">
    <source>
        <dbReference type="ARBA" id="ARBA00022989"/>
    </source>
</evidence>